<comment type="caution">
    <text evidence="17">The sequence shown here is derived from an EMBL/GenBank/DDBJ whole genome shotgun (WGS) entry which is preliminary data.</text>
</comment>
<dbReference type="GO" id="GO:0000287">
    <property type="term" value="F:magnesium ion binding"/>
    <property type="evidence" value="ECO:0007669"/>
    <property type="project" value="UniProtKB-UniRule"/>
</dbReference>
<evidence type="ECO:0000256" key="3">
    <source>
        <dbReference type="ARBA" id="ARBA00022457"/>
    </source>
</evidence>
<dbReference type="FunFam" id="3.40.1170.60:FF:000001">
    <property type="entry name" value="DNA polymerase IV"/>
    <property type="match status" value="1"/>
</dbReference>
<dbReference type="AlphaFoldDB" id="A0A2S7U5Y5"/>
<dbReference type="InterPro" id="IPR043128">
    <property type="entry name" value="Rev_trsase/Diguanyl_cyclase"/>
</dbReference>
<keyword evidence="8 15" id="KW-0479">Metal-binding</keyword>
<name>A0A2S7U5Y5_9BACT</name>
<comment type="cofactor">
    <cofactor evidence="15">
        <name>Mg(2+)</name>
        <dbReference type="ChEBI" id="CHEBI:18420"/>
    </cofactor>
    <text evidence="15">Binds 2 magnesium ions per subunit.</text>
</comment>
<keyword evidence="10 15" id="KW-0460">Magnesium</keyword>
<dbReference type="SUPFAM" id="SSF100879">
    <property type="entry name" value="Lesion bypass DNA polymerase (Y-family), little finger domain"/>
    <property type="match status" value="1"/>
</dbReference>
<accession>A0A2S7U5Y5</accession>
<dbReference type="HAMAP" id="MF_01113">
    <property type="entry name" value="DNApol_IV"/>
    <property type="match status" value="1"/>
</dbReference>
<evidence type="ECO:0000256" key="12">
    <source>
        <dbReference type="ARBA" id="ARBA00023125"/>
    </source>
</evidence>
<evidence type="ECO:0000256" key="7">
    <source>
        <dbReference type="ARBA" id="ARBA00022705"/>
    </source>
</evidence>
<dbReference type="Pfam" id="PF00817">
    <property type="entry name" value="IMS"/>
    <property type="match status" value="1"/>
</dbReference>
<dbReference type="Gene3D" id="3.40.1170.60">
    <property type="match status" value="1"/>
</dbReference>
<feature type="active site" evidence="15">
    <location>
        <position position="109"/>
    </location>
</feature>
<dbReference type="GO" id="GO:0006261">
    <property type="term" value="P:DNA-templated DNA replication"/>
    <property type="evidence" value="ECO:0007669"/>
    <property type="project" value="UniProtKB-UniRule"/>
</dbReference>
<comment type="subcellular location">
    <subcellularLocation>
        <location evidence="1 15">Cytoplasm</location>
    </subcellularLocation>
</comment>
<feature type="site" description="Substrate discrimination" evidence="15">
    <location>
        <position position="19"/>
    </location>
</feature>
<dbReference type="GO" id="GO:0042276">
    <property type="term" value="P:error-prone translesion synthesis"/>
    <property type="evidence" value="ECO:0007669"/>
    <property type="project" value="TreeGrafter"/>
</dbReference>
<dbReference type="Gene3D" id="1.10.150.20">
    <property type="entry name" value="5' to 3' exonuclease, C-terminal subdomain"/>
    <property type="match status" value="1"/>
</dbReference>
<dbReference type="InterPro" id="IPR050116">
    <property type="entry name" value="DNA_polymerase-Y"/>
</dbReference>
<evidence type="ECO:0000259" key="16">
    <source>
        <dbReference type="PROSITE" id="PS50173"/>
    </source>
</evidence>
<evidence type="ECO:0000256" key="1">
    <source>
        <dbReference type="ARBA" id="ARBA00004496"/>
    </source>
</evidence>
<evidence type="ECO:0000256" key="4">
    <source>
        <dbReference type="ARBA" id="ARBA00022490"/>
    </source>
</evidence>
<evidence type="ECO:0000256" key="9">
    <source>
        <dbReference type="ARBA" id="ARBA00022763"/>
    </source>
</evidence>
<gene>
    <name evidence="15" type="primary">dinB</name>
    <name evidence="17" type="ORF">BSZ32_16815</name>
</gene>
<sequence>MSEQEKQRKIIHIDMDCFYAAIEQRDFPELRGKPIGVGGSGRRGVLCTASYEARVFGVRAAMPGFMALERCPQLILVPTRFEVYQSVSAQIRAIFGRFTDLIEPLSLDEAYLDVSHWRSDASVIAREIRRQIFEETRLTASAGIGPNKLIAKIASDLDKPNGQWVVTANDVDGFMRTLPVAKLWGVGKKMQEKLSQHGIVTCGDMQKLDKIAMSRRYGRWGVELYELCRGGDAREVEVHRVRKSISKETTFSEDVVGDLALVPELRRLVAEVEQSYQARYTERTIKSVVVKLKFADFSRTTIEKVSSSVDEILAEALLIDGHARGGGKAVRLLGVGIRLADEEDETQLEMF</sequence>
<organism evidence="17 18">
    <name type="scientific">Rubritalea profundi</name>
    <dbReference type="NCBI Taxonomy" id="1658618"/>
    <lineage>
        <taxon>Bacteria</taxon>
        <taxon>Pseudomonadati</taxon>
        <taxon>Verrucomicrobiota</taxon>
        <taxon>Verrucomicrobiia</taxon>
        <taxon>Verrucomicrobiales</taxon>
        <taxon>Rubritaleaceae</taxon>
        <taxon>Rubritalea</taxon>
    </lineage>
</organism>
<dbReference type="Gene3D" id="3.30.70.270">
    <property type="match status" value="1"/>
</dbReference>
<keyword evidence="3 15" id="KW-0515">Mutator protein</keyword>
<evidence type="ECO:0000256" key="11">
    <source>
        <dbReference type="ARBA" id="ARBA00022932"/>
    </source>
</evidence>
<proteinExistence type="inferred from homology"/>
<evidence type="ECO:0000256" key="6">
    <source>
        <dbReference type="ARBA" id="ARBA00022695"/>
    </source>
</evidence>
<dbReference type="InterPro" id="IPR043502">
    <property type="entry name" value="DNA/RNA_pol_sf"/>
</dbReference>
<reference evidence="17 18" key="1">
    <citation type="submission" date="2016-12" db="EMBL/GenBank/DDBJ databases">
        <title>Study of bacterial adaptation to deep sea.</title>
        <authorList>
            <person name="Song J."/>
            <person name="Yoshizawa S."/>
            <person name="Kogure K."/>
        </authorList>
    </citation>
    <scope>NUCLEOTIDE SEQUENCE [LARGE SCALE GENOMIC DNA]</scope>
    <source>
        <strain evidence="17 18">SAORIC-165</strain>
    </source>
</reference>
<evidence type="ECO:0000313" key="17">
    <source>
        <dbReference type="EMBL" id="PQJ29980.1"/>
    </source>
</evidence>
<evidence type="ECO:0000256" key="2">
    <source>
        <dbReference type="ARBA" id="ARBA00010945"/>
    </source>
</evidence>
<evidence type="ECO:0000256" key="14">
    <source>
        <dbReference type="ARBA" id="ARBA00049244"/>
    </source>
</evidence>
<dbReference type="EC" id="2.7.7.7" evidence="15"/>
<dbReference type="InterPro" id="IPR017961">
    <property type="entry name" value="DNA_pol_Y-fam_little_finger"/>
</dbReference>
<protein>
    <recommendedName>
        <fullName evidence="15">DNA polymerase IV</fullName>
        <shortName evidence="15">Pol IV</shortName>
        <ecNumber evidence="15">2.7.7.7</ecNumber>
    </recommendedName>
</protein>
<dbReference type="InterPro" id="IPR022880">
    <property type="entry name" value="DNApol_IV"/>
</dbReference>
<dbReference type="Pfam" id="PF11799">
    <property type="entry name" value="IMS_C"/>
    <property type="match status" value="1"/>
</dbReference>
<dbReference type="OrthoDB" id="9808813at2"/>
<evidence type="ECO:0000256" key="5">
    <source>
        <dbReference type="ARBA" id="ARBA00022679"/>
    </source>
</evidence>
<keyword evidence="18" id="KW-1185">Reference proteome</keyword>
<evidence type="ECO:0000313" key="18">
    <source>
        <dbReference type="Proteomes" id="UP000239907"/>
    </source>
</evidence>
<keyword evidence="11 15" id="KW-0239">DNA-directed DNA polymerase</keyword>
<keyword evidence="7 15" id="KW-0235">DNA replication</keyword>
<dbReference type="NCBIfam" id="NF002677">
    <property type="entry name" value="PRK02406.1"/>
    <property type="match status" value="1"/>
</dbReference>
<dbReference type="SUPFAM" id="SSF56672">
    <property type="entry name" value="DNA/RNA polymerases"/>
    <property type="match status" value="1"/>
</dbReference>
<evidence type="ECO:0000256" key="13">
    <source>
        <dbReference type="ARBA" id="ARBA00023204"/>
    </source>
</evidence>
<keyword evidence="6 15" id="KW-0548">Nucleotidyltransferase</keyword>
<dbReference type="GO" id="GO:0003887">
    <property type="term" value="F:DNA-directed DNA polymerase activity"/>
    <property type="evidence" value="ECO:0007669"/>
    <property type="project" value="UniProtKB-UniRule"/>
</dbReference>
<dbReference type="CDD" id="cd03586">
    <property type="entry name" value="PolY_Pol_IV_kappa"/>
    <property type="match status" value="1"/>
</dbReference>
<dbReference type="InterPro" id="IPR036775">
    <property type="entry name" value="DNA_pol_Y-fam_lit_finger_sf"/>
</dbReference>
<evidence type="ECO:0000256" key="15">
    <source>
        <dbReference type="HAMAP-Rule" id="MF_01113"/>
    </source>
</evidence>
<feature type="binding site" evidence="15">
    <location>
        <position position="14"/>
    </location>
    <ligand>
        <name>Mg(2+)</name>
        <dbReference type="ChEBI" id="CHEBI:18420"/>
    </ligand>
</feature>
<evidence type="ECO:0000256" key="10">
    <source>
        <dbReference type="ARBA" id="ARBA00022842"/>
    </source>
</evidence>
<keyword evidence="9 15" id="KW-0227">DNA damage</keyword>
<dbReference type="InterPro" id="IPR053848">
    <property type="entry name" value="IMS_HHH_1"/>
</dbReference>
<keyword evidence="13 15" id="KW-0234">DNA repair</keyword>
<dbReference type="GO" id="GO:0003684">
    <property type="term" value="F:damaged DNA binding"/>
    <property type="evidence" value="ECO:0007669"/>
    <property type="project" value="InterPro"/>
</dbReference>
<keyword evidence="4 15" id="KW-0963">Cytoplasm</keyword>
<dbReference type="EMBL" id="MQWA01000001">
    <property type="protein sequence ID" value="PQJ29980.1"/>
    <property type="molecule type" value="Genomic_DNA"/>
</dbReference>
<comment type="catalytic activity">
    <reaction evidence="14 15">
        <text>DNA(n) + a 2'-deoxyribonucleoside 5'-triphosphate = DNA(n+1) + diphosphate</text>
        <dbReference type="Rhea" id="RHEA:22508"/>
        <dbReference type="Rhea" id="RHEA-COMP:17339"/>
        <dbReference type="Rhea" id="RHEA-COMP:17340"/>
        <dbReference type="ChEBI" id="CHEBI:33019"/>
        <dbReference type="ChEBI" id="CHEBI:61560"/>
        <dbReference type="ChEBI" id="CHEBI:173112"/>
        <dbReference type="EC" id="2.7.7.7"/>
    </reaction>
</comment>
<dbReference type="Pfam" id="PF21999">
    <property type="entry name" value="IMS_HHH_1"/>
    <property type="match status" value="1"/>
</dbReference>
<dbReference type="PANTHER" id="PTHR11076">
    <property type="entry name" value="DNA REPAIR POLYMERASE UMUC / TRANSFERASE FAMILY MEMBER"/>
    <property type="match status" value="1"/>
</dbReference>
<dbReference type="Gene3D" id="3.30.1490.100">
    <property type="entry name" value="DNA polymerase, Y-family, little finger domain"/>
    <property type="match status" value="1"/>
</dbReference>
<dbReference type="GO" id="GO:0009432">
    <property type="term" value="P:SOS response"/>
    <property type="evidence" value="ECO:0007669"/>
    <property type="project" value="UniProtKB-ARBA"/>
</dbReference>
<dbReference type="PROSITE" id="PS50173">
    <property type="entry name" value="UMUC"/>
    <property type="match status" value="1"/>
</dbReference>
<evidence type="ECO:0000256" key="8">
    <source>
        <dbReference type="ARBA" id="ARBA00022723"/>
    </source>
</evidence>
<dbReference type="Proteomes" id="UP000239907">
    <property type="component" value="Unassembled WGS sequence"/>
</dbReference>
<dbReference type="InterPro" id="IPR001126">
    <property type="entry name" value="UmuC"/>
</dbReference>
<comment type="subunit">
    <text evidence="15">Monomer.</text>
</comment>
<dbReference type="GO" id="GO:0005829">
    <property type="term" value="C:cytosol"/>
    <property type="evidence" value="ECO:0007669"/>
    <property type="project" value="TreeGrafter"/>
</dbReference>
<comment type="function">
    <text evidence="15">Poorly processive, error-prone DNA polymerase involved in untargeted mutagenesis. Copies undamaged DNA at stalled replication forks, which arise in vivo from mismatched or misaligned primer ends. These misaligned primers can be extended by PolIV. Exhibits no 3'-5' exonuclease (proofreading) activity. May be involved in translesional synthesis, in conjunction with the beta clamp from PolIII.</text>
</comment>
<keyword evidence="5 15" id="KW-0808">Transferase</keyword>
<dbReference type="FunFam" id="1.10.150.20:FF:000019">
    <property type="entry name" value="DNA polymerase IV"/>
    <property type="match status" value="1"/>
</dbReference>
<dbReference type="GO" id="GO:0006281">
    <property type="term" value="P:DNA repair"/>
    <property type="evidence" value="ECO:0007669"/>
    <property type="project" value="UniProtKB-UniRule"/>
</dbReference>
<feature type="binding site" evidence="15">
    <location>
        <position position="108"/>
    </location>
    <ligand>
        <name>Mg(2+)</name>
        <dbReference type="ChEBI" id="CHEBI:18420"/>
    </ligand>
</feature>
<keyword evidence="12 15" id="KW-0238">DNA-binding</keyword>
<dbReference type="RefSeq" id="WP_105044493.1">
    <property type="nucleotide sequence ID" value="NZ_MQWA01000001.1"/>
</dbReference>
<comment type="similarity">
    <text evidence="2 15">Belongs to the DNA polymerase type-Y family.</text>
</comment>
<dbReference type="PANTHER" id="PTHR11076:SF33">
    <property type="entry name" value="DNA POLYMERASE KAPPA"/>
    <property type="match status" value="1"/>
</dbReference>
<feature type="domain" description="UmuC" evidence="16">
    <location>
        <begin position="10"/>
        <end position="187"/>
    </location>
</feature>